<dbReference type="InterPro" id="IPR004838">
    <property type="entry name" value="NHTrfase_class1_PyrdxlP-BS"/>
</dbReference>
<dbReference type="PANTHER" id="PTHR42691:SF1">
    <property type="entry name" value="ASPARTATE AMINOTRANSFERASE YHDR-RELATED"/>
    <property type="match status" value="1"/>
</dbReference>
<keyword evidence="1 3" id="KW-0032">Aminotransferase</keyword>
<dbReference type="InterPro" id="IPR015422">
    <property type="entry name" value="PyrdxlP-dep_Trfase_small"/>
</dbReference>
<dbReference type="PATRIC" id="fig|1156395.6.peg.734"/>
<dbReference type="CDD" id="cd00609">
    <property type="entry name" value="AAT_like"/>
    <property type="match status" value="1"/>
</dbReference>
<keyword evidence="1 3" id="KW-0808">Transferase</keyword>
<gene>
    <name evidence="3" type="ORF">DBT_0724</name>
</gene>
<dbReference type="PROSITE" id="PS00105">
    <property type="entry name" value="AA_TRANSFER_CLASS_1"/>
    <property type="match status" value="1"/>
</dbReference>
<dbReference type="InterPro" id="IPR015421">
    <property type="entry name" value="PyrdxlP-dep_Trfase_major"/>
</dbReference>
<dbReference type="SUPFAM" id="SSF53383">
    <property type="entry name" value="PLP-dependent transferases"/>
    <property type="match status" value="1"/>
</dbReference>
<evidence type="ECO:0000313" key="3">
    <source>
        <dbReference type="EMBL" id="OCC15799.1"/>
    </source>
</evidence>
<dbReference type="EMBL" id="MAGO01000003">
    <property type="protein sequence ID" value="OCC15799.1"/>
    <property type="molecule type" value="Genomic_DNA"/>
</dbReference>
<keyword evidence="4" id="KW-1185">Reference proteome</keyword>
<name>A0A1B9F777_9BACT</name>
<dbReference type="AlphaFoldDB" id="A0A1B9F777"/>
<comment type="similarity">
    <text evidence="1">Belongs to the class-I pyridoxal-phosphate-dependent aminotransferase family.</text>
</comment>
<dbReference type="RefSeq" id="WP_067616455.1">
    <property type="nucleotide sequence ID" value="NZ_MAGO01000003.1"/>
</dbReference>
<organism evidence="3 4">
    <name type="scientific">Dissulfuribacter thermophilus</name>
    <dbReference type="NCBI Taxonomy" id="1156395"/>
    <lineage>
        <taxon>Bacteria</taxon>
        <taxon>Pseudomonadati</taxon>
        <taxon>Thermodesulfobacteriota</taxon>
        <taxon>Dissulfuribacteria</taxon>
        <taxon>Dissulfuribacterales</taxon>
        <taxon>Dissulfuribacteraceae</taxon>
        <taxon>Dissulfuribacter</taxon>
    </lineage>
</organism>
<sequence>MIAEKMLSFMERASWIRKMFEEGARLKSIHGAENVCDFSLGNPDLSPPREFDEALLEEAQRTGPGVHGYMQNAGFQEVRERVADQVEKDHGLRPNPAHIIMTCGAAGGLNCIFKAILNPGDEVIVPSPFFVEYGFYVDNHGGSLVPVASNDDFSLDIDGISKAINDKTKAILINSPNNPTGVLYDENSLLRLGELLQEKRKETGKTIFLISDEPYRRLVFDDEKVPGLFGIYDATIVTTSFSKDLSIPGERIGYCAINPKFEEAELLSGAMTLANRILGFVNAPALMQRVVSKVLGQSVDVSVYQRRRDLFKEILMEAGLEFVLPKGTFYFFPKTPIKDDKKFASILQEELILTVPGSGFGCPGHIRIAFCVDESVIERSREGFKKAVEKAKNL</sequence>
<accession>A0A1B9F777</accession>
<dbReference type="InterPro" id="IPR004839">
    <property type="entry name" value="Aminotransferase_I/II_large"/>
</dbReference>
<evidence type="ECO:0000259" key="2">
    <source>
        <dbReference type="Pfam" id="PF00155"/>
    </source>
</evidence>
<dbReference type="Gene3D" id="3.40.640.10">
    <property type="entry name" value="Type I PLP-dependent aspartate aminotransferase-like (Major domain)"/>
    <property type="match status" value="1"/>
</dbReference>
<dbReference type="GO" id="GO:0030170">
    <property type="term" value="F:pyridoxal phosphate binding"/>
    <property type="evidence" value="ECO:0007669"/>
    <property type="project" value="InterPro"/>
</dbReference>
<dbReference type="GO" id="GO:0008483">
    <property type="term" value="F:transaminase activity"/>
    <property type="evidence" value="ECO:0007669"/>
    <property type="project" value="UniProtKB-KW"/>
</dbReference>
<dbReference type="PRINTS" id="PR00753">
    <property type="entry name" value="ACCSYNTHASE"/>
</dbReference>
<dbReference type="Gene3D" id="3.90.1150.10">
    <property type="entry name" value="Aspartate Aminotransferase, domain 1"/>
    <property type="match status" value="2"/>
</dbReference>
<evidence type="ECO:0000256" key="1">
    <source>
        <dbReference type="RuleBase" id="RU000481"/>
    </source>
</evidence>
<dbReference type="NCBIfam" id="NF005305">
    <property type="entry name" value="PRK06836.1"/>
    <property type="match status" value="1"/>
</dbReference>
<reference evidence="3 4" key="1">
    <citation type="submission" date="2016-06" db="EMBL/GenBank/DDBJ databases">
        <title>Respiratory ammonification of nitrate coupled to the oxidation of elemental sulfur in deep-sea autotrophic thermophilic bacteria.</title>
        <authorList>
            <person name="Slobodkina G.B."/>
            <person name="Mardanov A.V."/>
            <person name="Ravin N.V."/>
            <person name="Frolova A.A."/>
            <person name="Viryasiv M.B."/>
            <person name="Chernyh N.A."/>
            <person name="Bonch-Osmolovskaya E.A."/>
            <person name="Slobodkin A.I."/>
        </authorList>
    </citation>
    <scope>NUCLEOTIDE SEQUENCE [LARGE SCALE GENOMIC DNA]</scope>
    <source>
        <strain evidence="3 4">S69</strain>
    </source>
</reference>
<comment type="cofactor">
    <cofactor evidence="1">
        <name>pyridoxal 5'-phosphate</name>
        <dbReference type="ChEBI" id="CHEBI:597326"/>
    </cofactor>
</comment>
<dbReference type="Pfam" id="PF00155">
    <property type="entry name" value="Aminotran_1_2"/>
    <property type="match status" value="1"/>
</dbReference>
<dbReference type="Proteomes" id="UP000093080">
    <property type="component" value="Unassembled WGS sequence"/>
</dbReference>
<evidence type="ECO:0000313" key="4">
    <source>
        <dbReference type="Proteomes" id="UP000093080"/>
    </source>
</evidence>
<dbReference type="STRING" id="1156395.DBT_0724"/>
<dbReference type="EC" id="2.6.1.-" evidence="1"/>
<comment type="caution">
    <text evidence="3">The sequence shown here is derived from an EMBL/GenBank/DDBJ whole genome shotgun (WGS) entry which is preliminary data.</text>
</comment>
<dbReference type="OrthoDB" id="9804474at2"/>
<protein>
    <recommendedName>
        <fullName evidence="1">Aminotransferase</fullName>
        <ecNumber evidence="1">2.6.1.-</ecNumber>
    </recommendedName>
</protein>
<dbReference type="InterPro" id="IPR015424">
    <property type="entry name" value="PyrdxlP-dep_Trfase"/>
</dbReference>
<proteinExistence type="inferred from homology"/>
<feature type="domain" description="Aminotransferase class I/classII large" evidence="2">
    <location>
        <begin position="34"/>
        <end position="379"/>
    </location>
</feature>
<dbReference type="PANTHER" id="PTHR42691">
    <property type="entry name" value="ASPARTATE AMINOTRANSFERASE YHDR-RELATED"/>
    <property type="match status" value="1"/>
</dbReference>